<evidence type="ECO:0000259" key="1">
    <source>
        <dbReference type="Pfam" id="PF05685"/>
    </source>
</evidence>
<keyword evidence="3" id="KW-1185">Reference proteome</keyword>
<organism evidence="2 3">
    <name type="scientific">Candidatus Promineifilum breve</name>
    <dbReference type="NCBI Taxonomy" id="1806508"/>
    <lineage>
        <taxon>Bacteria</taxon>
        <taxon>Bacillati</taxon>
        <taxon>Chloroflexota</taxon>
        <taxon>Ardenticatenia</taxon>
        <taxon>Candidatus Promineifilales</taxon>
        <taxon>Candidatus Promineifilaceae</taxon>
        <taxon>Candidatus Promineifilum</taxon>
    </lineage>
</organism>
<dbReference type="Pfam" id="PF05685">
    <property type="entry name" value="Uma2"/>
    <property type="match status" value="1"/>
</dbReference>
<proteinExistence type="predicted"/>
<dbReference type="AlphaFoldDB" id="A0A161JMU6"/>
<feature type="domain" description="Putative restriction endonuclease" evidence="1">
    <location>
        <begin position="22"/>
        <end position="187"/>
    </location>
</feature>
<evidence type="ECO:0000313" key="2">
    <source>
        <dbReference type="EMBL" id="CUS06003.1"/>
    </source>
</evidence>
<dbReference type="Proteomes" id="UP000215027">
    <property type="component" value="Chromosome II"/>
</dbReference>
<dbReference type="SUPFAM" id="SSF52980">
    <property type="entry name" value="Restriction endonuclease-like"/>
    <property type="match status" value="1"/>
</dbReference>
<dbReference type="Gene3D" id="3.90.1570.10">
    <property type="entry name" value="tt1808, chain A"/>
    <property type="match status" value="1"/>
</dbReference>
<gene>
    <name evidence="2" type="ORF">CFX0092_B0469</name>
</gene>
<reference evidence="2" key="1">
    <citation type="submission" date="2016-01" db="EMBL/GenBank/DDBJ databases">
        <authorList>
            <person name="Mcilroy J.S."/>
            <person name="Karst M S."/>
            <person name="Albertsen M."/>
        </authorList>
    </citation>
    <scope>NUCLEOTIDE SEQUENCE</scope>
    <source>
        <strain evidence="2">Cfx-K</strain>
    </source>
</reference>
<dbReference type="InterPro" id="IPR008538">
    <property type="entry name" value="Uma2"/>
</dbReference>
<evidence type="ECO:0000313" key="3">
    <source>
        <dbReference type="Proteomes" id="UP000215027"/>
    </source>
</evidence>
<name>A0A161JMU6_9CHLR</name>
<dbReference type="InterPro" id="IPR012296">
    <property type="entry name" value="Nuclease_put_TT1808"/>
</dbReference>
<dbReference type="KEGG" id="pbf:CFX0092_B0469"/>
<protein>
    <recommendedName>
        <fullName evidence="1">Putative restriction endonuclease domain-containing protein</fullName>
    </recommendedName>
</protein>
<dbReference type="EMBL" id="LN890656">
    <property type="protein sequence ID" value="CUS06003.1"/>
    <property type="molecule type" value="Genomic_DNA"/>
</dbReference>
<sequence length="225" mass="25760">MTIAPAVVRAEPEVVRRPASYEEYLALAGETRIAEWVDGEYIEYMPPSSEHQSSVVFLIRLISTFVDELDIGQAGVAPWEVKLWPGGPSREPDVFVVLKDRLSGFDKMRFNGAPDMVLEIVSPGSVREDRVRKFTEYEQAGVGEYWLIDPRPNQRTVECFVRDAAGIFQPVEADADGRLYSSVLTYEGARFWLHVSWLWQEPQPKTSRLLRQIFDSDERFASREE</sequence>
<dbReference type="CDD" id="cd06260">
    <property type="entry name" value="DUF820-like"/>
    <property type="match status" value="1"/>
</dbReference>
<dbReference type="PANTHER" id="PTHR34107:SF4">
    <property type="entry name" value="SLL1222 PROTEIN"/>
    <property type="match status" value="1"/>
</dbReference>
<dbReference type="PANTHER" id="PTHR34107">
    <property type="entry name" value="SLL0198 PROTEIN-RELATED"/>
    <property type="match status" value="1"/>
</dbReference>
<accession>A0A161JMU6</accession>
<dbReference type="InterPro" id="IPR011335">
    <property type="entry name" value="Restrct_endonuc-II-like"/>
</dbReference>